<sequence>MAIGDDIYLWRAKGARGVAAIVAKTKIVELPSIVPDDEASVPFWASGEINVAAPRVMLELLRVATPDEALKADWLREDPVLRTLGILAMPRATNYRVTTAEATRLDALWMNTGRPWNRGESLGGLVTYIRTKGGEISRQPGSPVVEMALRIGRVPTGVYNKVMNFRALDPTDPRKGLSGGGVTDRRVWDEFFDPAAQRINVDAVEREFARLWGDTHMVPASAREAHQQLEDASREAEGLDLSDLLTRYDARRKGQSSAKPAVRAVESRAYDRDPYVVAITKKQAGHRCEIPDCPHPLFAGLDGRPYVEVHHILPLAEGGVDTLENAICLCPGHHKEAHFGREASSLRQLFHEVRQRRA</sequence>
<dbReference type="SMART" id="SM00507">
    <property type="entry name" value="HNHc"/>
    <property type="match status" value="1"/>
</dbReference>
<dbReference type="InterPro" id="IPR003615">
    <property type="entry name" value="HNH_nuc"/>
</dbReference>
<dbReference type="GO" id="GO:0004519">
    <property type="term" value="F:endonuclease activity"/>
    <property type="evidence" value="ECO:0007669"/>
    <property type="project" value="UniProtKB-KW"/>
</dbReference>
<reference evidence="2 3" key="1">
    <citation type="submission" date="2019-06" db="EMBL/GenBank/DDBJ databases">
        <title>Genomic Encyclopedia of Type Strains, Phase IV (KMG-V): Genome sequencing to study the core and pangenomes of soil and plant-associated prokaryotes.</title>
        <authorList>
            <person name="Whitman W."/>
        </authorList>
    </citation>
    <scope>NUCLEOTIDE SEQUENCE [LARGE SCALE GENOMIC DNA]</scope>
    <source>
        <strain evidence="2 3">BR 11880</strain>
    </source>
</reference>
<dbReference type="GO" id="GO:0003676">
    <property type="term" value="F:nucleic acid binding"/>
    <property type="evidence" value="ECO:0007669"/>
    <property type="project" value="InterPro"/>
</dbReference>
<protein>
    <submittedName>
        <fullName evidence="2">Putative HNH restriction endonuclease</fullName>
    </submittedName>
</protein>
<evidence type="ECO:0000259" key="1">
    <source>
        <dbReference type="SMART" id="SM00507"/>
    </source>
</evidence>
<evidence type="ECO:0000313" key="3">
    <source>
        <dbReference type="Proteomes" id="UP000319859"/>
    </source>
</evidence>
<keyword evidence="2" id="KW-0255">Endonuclease</keyword>
<dbReference type="CDD" id="cd00085">
    <property type="entry name" value="HNHc"/>
    <property type="match status" value="1"/>
</dbReference>
<keyword evidence="2" id="KW-0540">Nuclease</keyword>
<evidence type="ECO:0000313" key="2">
    <source>
        <dbReference type="EMBL" id="TWB22603.1"/>
    </source>
</evidence>
<dbReference type="AlphaFoldDB" id="A0A560FLV1"/>
<dbReference type="Gene3D" id="1.10.30.50">
    <property type="match status" value="1"/>
</dbReference>
<gene>
    <name evidence="2" type="ORF">FBZ89_103226</name>
</gene>
<dbReference type="EMBL" id="VITN01000003">
    <property type="protein sequence ID" value="TWB22603.1"/>
    <property type="molecule type" value="Genomic_DNA"/>
</dbReference>
<dbReference type="Proteomes" id="UP000319859">
    <property type="component" value="Unassembled WGS sequence"/>
</dbReference>
<organism evidence="2 3">
    <name type="scientific">Nitrospirillum amazonense</name>
    <dbReference type="NCBI Taxonomy" id="28077"/>
    <lineage>
        <taxon>Bacteria</taxon>
        <taxon>Pseudomonadati</taxon>
        <taxon>Pseudomonadota</taxon>
        <taxon>Alphaproteobacteria</taxon>
        <taxon>Rhodospirillales</taxon>
        <taxon>Azospirillaceae</taxon>
        <taxon>Nitrospirillum</taxon>
    </lineage>
</organism>
<name>A0A560FLV1_9PROT</name>
<feature type="domain" description="HNH nuclease" evidence="1">
    <location>
        <begin position="275"/>
        <end position="335"/>
    </location>
</feature>
<proteinExistence type="predicted"/>
<accession>A0A560FLV1</accession>
<comment type="caution">
    <text evidence="2">The sequence shown here is derived from an EMBL/GenBank/DDBJ whole genome shotgun (WGS) entry which is preliminary data.</text>
</comment>
<dbReference type="InterPro" id="IPR002711">
    <property type="entry name" value="HNH"/>
</dbReference>
<keyword evidence="2" id="KW-0378">Hydrolase</keyword>
<dbReference type="GO" id="GO:0008270">
    <property type="term" value="F:zinc ion binding"/>
    <property type="evidence" value="ECO:0007669"/>
    <property type="project" value="InterPro"/>
</dbReference>
<dbReference type="Pfam" id="PF01844">
    <property type="entry name" value="HNH"/>
    <property type="match status" value="1"/>
</dbReference>